<keyword evidence="2" id="KW-1185">Reference proteome</keyword>
<dbReference type="Proteomes" id="UP000276133">
    <property type="component" value="Unassembled WGS sequence"/>
</dbReference>
<dbReference type="EMBL" id="REGN01004471">
    <property type="protein sequence ID" value="RNA17362.1"/>
    <property type="molecule type" value="Genomic_DNA"/>
</dbReference>
<comment type="caution">
    <text evidence="1">The sequence shown here is derived from an EMBL/GenBank/DDBJ whole genome shotgun (WGS) entry which is preliminary data.</text>
</comment>
<name>A0A3M7R198_BRAPC</name>
<dbReference type="AlphaFoldDB" id="A0A3M7R198"/>
<accession>A0A3M7R198</accession>
<gene>
    <name evidence="1" type="ORF">BpHYR1_038373</name>
</gene>
<sequence>MYPLQWQTAATSEHTLSKVPVQLSLTKVYTSLGTSSWLALLTCFNRPWAFQNKIFFFNTNEHILSSWASSLTTHVSFC</sequence>
<protein>
    <submittedName>
        <fullName evidence="1">Uncharacterized protein</fullName>
    </submittedName>
</protein>
<proteinExistence type="predicted"/>
<evidence type="ECO:0000313" key="2">
    <source>
        <dbReference type="Proteomes" id="UP000276133"/>
    </source>
</evidence>
<organism evidence="1 2">
    <name type="scientific">Brachionus plicatilis</name>
    <name type="common">Marine rotifer</name>
    <name type="synonym">Brachionus muelleri</name>
    <dbReference type="NCBI Taxonomy" id="10195"/>
    <lineage>
        <taxon>Eukaryota</taxon>
        <taxon>Metazoa</taxon>
        <taxon>Spiralia</taxon>
        <taxon>Gnathifera</taxon>
        <taxon>Rotifera</taxon>
        <taxon>Eurotatoria</taxon>
        <taxon>Monogononta</taxon>
        <taxon>Pseudotrocha</taxon>
        <taxon>Ploima</taxon>
        <taxon>Brachionidae</taxon>
        <taxon>Brachionus</taxon>
    </lineage>
</organism>
<reference evidence="1 2" key="1">
    <citation type="journal article" date="2018" name="Sci. Rep.">
        <title>Genomic signatures of local adaptation to the degree of environmental predictability in rotifers.</title>
        <authorList>
            <person name="Franch-Gras L."/>
            <person name="Hahn C."/>
            <person name="Garcia-Roger E.M."/>
            <person name="Carmona M.J."/>
            <person name="Serra M."/>
            <person name="Gomez A."/>
        </authorList>
    </citation>
    <scope>NUCLEOTIDE SEQUENCE [LARGE SCALE GENOMIC DNA]</scope>
    <source>
        <strain evidence="1">HYR1</strain>
    </source>
</reference>
<evidence type="ECO:0000313" key="1">
    <source>
        <dbReference type="EMBL" id="RNA17362.1"/>
    </source>
</evidence>